<gene>
    <name evidence="2" type="ORF">Tco_0975285</name>
</gene>
<comment type="caution">
    <text evidence="2">The sequence shown here is derived from an EMBL/GenBank/DDBJ whole genome shotgun (WGS) entry which is preliminary data.</text>
</comment>
<feature type="compositionally biased region" description="Low complexity" evidence="1">
    <location>
        <begin position="191"/>
        <end position="201"/>
    </location>
</feature>
<reference evidence="2" key="2">
    <citation type="submission" date="2022-01" db="EMBL/GenBank/DDBJ databases">
        <authorList>
            <person name="Yamashiro T."/>
            <person name="Shiraishi A."/>
            <person name="Satake H."/>
            <person name="Nakayama K."/>
        </authorList>
    </citation>
    <scope>NUCLEOTIDE SEQUENCE</scope>
</reference>
<name>A0ABQ5EDY7_9ASTR</name>
<evidence type="ECO:0000313" key="3">
    <source>
        <dbReference type="Proteomes" id="UP001151760"/>
    </source>
</evidence>
<accession>A0ABQ5EDY7</accession>
<proteinExistence type="predicted"/>
<sequence>MANLEFCDTHNMVAYLKKTEGSEGFYQIVDFLNASHIRYAFTENLTIYVSLINQFWQTATTRTLDNGEIELTATIDGKVNIVTEASVRRHLQLANSEGISSLPTTEIFEQLSLMRGLLRVLLGKTKQVEGMSKHKEIYATPSHTKKVFANMKREGKGFSGRDTPLFPTIMVQAQQEEGEGSAIPTDPHPTPSITQPSSSQP</sequence>
<keyword evidence="3" id="KW-1185">Reference proteome</keyword>
<dbReference type="Proteomes" id="UP001151760">
    <property type="component" value="Unassembled WGS sequence"/>
</dbReference>
<evidence type="ECO:0000313" key="2">
    <source>
        <dbReference type="EMBL" id="GJT49128.1"/>
    </source>
</evidence>
<feature type="region of interest" description="Disordered" evidence="1">
    <location>
        <begin position="173"/>
        <end position="201"/>
    </location>
</feature>
<organism evidence="2 3">
    <name type="scientific">Tanacetum coccineum</name>
    <dbReference type="NCBI Taxonomy" id="301880"/>
    <lineage>
        <taxon>Eukaryota</taxon>
        <taxon>Viridiplantae</taxon>
        <taxon>Streptophyta</taxon>
        <taxon>Embryophyta</taxon>
        <taxon>Tracheophyta</taxon>
        <taxon>Spermatophyta</taxon>
        <taxon>Magnoliopsida</taxon>
        <taxon>eudicotyledons</taxon>
        <taxon>Gunneridae</taxon>
        <taxon>Pentapetalae</taxon>
        <taxon>asterids</taxon>
        <taxon>campanulids</taxon>
        <taxon>Asterales</taxon>
        <taxon>Asteraceae</taxon>
        <taxon>Asteroideae</taxon>
        <taxon>Anthemideae</taxon>
        <taxon>Anthemidinae</taxon>
        <taxon>Tanacetum</taxon>
    </lineage>
</organism>
<evidence type="ECO:0000256" key="1">
    <source>
        <dbReference type="SAM" id="MobiDB-lite"/>
    </source>
</evidence>
<reference evidence="2" key="1">
    <citation type="journal article" date="2022" name="Int. J. Mol. Sci.">
        <title>Draft Genome of Tanacetum Coccineum: Genomic Comparison of Closely Related Tanacetum-Family Plants.</title>
        <authorList>
            <person name="Yamashiro T."/>
            <person name="Shiraishi A."/>
            <person name="Nakayama K."/>
            <person name="Satake H."/>
        </authorList>
    </citation>
    <scope>NUCLEOTIDE SEQUENCE</scope>
</reference>
<protein>
    <submittedName>
        <fullName evidence="2">Uncharacterized protein</fullName>
    </submittedName>
</protein>
<dbReference type="EMBL" id="BQNB010016211">
    <property type="protein sequence ID" value="GJT49128.1"/>
    <property type="molecule type" value="Genomic_DNA"/>
</dbReference>